<accession>A0AAI8DFW8</accession>
<keyword evidence="2 4" id="KW-0378">Hydrolase</keyword>
<protein>
    <submittedName>
        <fullName evidence="4">Cysteine hydrolase</fullName>
    </submittedName>
</protein>
<dbReference type="Proteomes" id="UP000197058">
    <property type="component" value="Chromosome"/>
</dbReference>
<dbReference type="PANTHER" id="PTHR43540">
    <property type="entry name" value="PEROXYUREIDOACRYLATE/UREIDOACRYLATE AMIDOHYDROLASE-RELATED"/>
    <property type="match status" value="1"/>
</dbReference>
<proteinExistence type="inferred from homology"/>
<feature type="domain" description="Isochorismatase-like" evidence="3">
    <location>
        <begin position="5"/>
        <end position="180"/>
    </location>
</feature>
<dbReference type="GO" id="GO:0008908">
    <property type="term" value="F:isochorismatase activity"/>
    <property type="evidence" value="ECO:0007669"/>
    <property type="project" value="InterPro"/>
</dbReference>
<dbReference type="EMBL" id="CP022046">
    <property type="protein sequence ID" value="ASE33124.1"/>
    <property type="molecule type" value="Genomic_DNA"/>
</dbReference>
<dbReference type="PANTHER" id="PTHR43540:SF7">
    <property type="entry name" value="ISOCHORISMATASE FAMILY PROTEIN YECD"/>
    <property type="match status" value="1"/>
</dbReference>
<evidence type="ECO:0000259" key="3">
    <source>
        <dbReference type="Pfam" id="PF00857"/>
    </source>
</evidence>
<dbReference type="InterPro" id="IPR016291">
    <property type="entry name" value="Isochorismatase"/>
</dbReference>
<evidence type="ECO:0000313" key="4">
    <source>
        <dbReference type="EMBL" id="ASE33124.1"/>
    </source>
</evidence>
<dbReference type="Gene3D" id="3.40.50.850">
    <property type="entry name" value="Isochorismatase-like"/>
    <property type="match status" value="1"/>
</dbReference>
<reference evidence="5" key="1">
    <citation type="submission" date="2017-06" db="EMBL/GenBank/DDBJ databases">
        <title>FDA dAtabase for Regulatory Grade micrObial Sequences (FDA-ARGOS): Supporting development and validation of Infectious Disease Dx tests.</title>
        <authorList>
            <person name="Goldberg B."/>
            <person name="Campos J."/>
            <person name="Tallon L."/>
            <person name="Sadzewicz L."/>
            <person name="Sengamalay N."/>
            <person name="Ott S."/>
            <person name="Godinez A."/>
            <person name="Nagaraj S."/>
            <person name="Vavikolanu K."/>
            <person name="Nadendla S."/>
            <person name="George J."/>
            <person name="Geyer C."/>
            <person name="Sichtig H."/>
        </authorList>
    </citation>
    <scope>NUCLEOTIDE SEQUENCE [LARGE SCALE GENOMIC DNA]</scope>
    <source>
        <strain evidence="5">FDAARGOS_285</strain>
    </source>
</reference>
<evidence type="ECO:0000256" key="2">
    <source>
        <dbReference type="ARBA" id="ARBA00022801"/>
    </source>
</evidence>
<dbReference type="AlphaFoldDB" id="A0AAI8DFW8"/>
<evidence type="ECO:0000313" key="5">
    <source>
        <dbReference type="Proteomes" id="UP000197058"/>
    </source>
</evidence>
<dbReference type="Pfam" id="PF00857">
    <property type="entry name" value="Isochorismatase"/>
    <property type="match status" value="1"/>
</dbReference>
<organism evidence="4 5">
    <name type="scientific">Mammaliicoccus sciuri</name>
    <name type="common">Staphylococcus sciuri</name>
    <dbReference type="NCBI Taxonomy" id="1296"/>
    <lineage>
        <taxon>Bacteria</taxon>
        <taxon>Bacillati</taxon>
        <taxon>Bacillota</taxon>
        <taxon>Bacilli</taxon>
        <taxon>Bacillales</taxon>
        <taxon>Staphylococcaceae</taxon>
        <taxon>Mammaliicoccus</taxon>
    </lineage>
</organism>
<dbReference type="KEGG" id="sscu:CEP64_00470"/>
<name>A0AAI8DFW8_MAMSC</name>
<dbReference type="RefSeq" id="WP_058592160.1">
    <property type="nucleotide sequence ID" value="NZ_CP022046.2"/>
</dbReference>
<dbReference type="PRINTS" id="PR01398">
    <property type="entry name" value="ISCHRISMTASE"/>
</dbReference>
<dbReference type="SUPFAM" id="SSF52499">
    <property type="entry name" value="Isochorismatase-like hydrolases"/>
    <property type="match status" value="1"/>
</dbReference>
<dbReference type="InterPro" id="IPR050272">
    <property type="entry name" value="Isochorismatase-like_hydrls"/>
</dbReference>
<dbReference type="InterPro" id="IPR000868">
    <property type="entry name" value="Isochorismatase-like_dom"/>
</dbReference>
<comment type="similarity">
    <text evidence="1">Belongs to the isochorismatase family.</text>
</comment>
<sequence length="187" mass="20754">MSNQSALLVMDMQNGIVGSLSNSSEIIDKNKKAIESARKHQIPVIFVRVAFSKGFHEVSPYNKSFSRIKASGQQMSVNDASTQIIDELAPNEDEVVVTKHRFSAFTGSNLEVLLRGMQVDHLILTGVVTSGVVLSTLVEAADKDFELTVLSDAMTDRDIETHQFLIHKIFPRYAEVTETIEWSNTIV</sequence>
<gene>
    <name evidence="4" type="ORF">CEP64_00470</name>
</gene>
<dbReference type="InterPro" id="IPR036380">
    <property type="entry name" value="Isochorismatase-like_sf"/>
</dbReference>
<evidence type="ECO:0000256" key="1">
    <source>
        <dbReference type="ARBA" id="ARBA00006336"/>
    </source>
</evidence>
<dbReference type="CDD" id="cd00431">
    <property type="entry name" value="cysteine_hydrolases"/>
    <property type="match status" value="1"/>
</dbReference>